<protein>
    <recommendedName>
        <fullName evidence="4">NADP-dependent oxidoreductase domain-containing protein</fullName>
    </recommendedName>
</protein>
<dbReference type="Gene3D" id="3.20.20.100">
    <property type="entry name" value="NADP-dependent oxidoreductase domain"/>
    <property type="match status" value="1"/>
</dbReference>
<organism evidence="5">
    <name type="scientific">Edafosvirus sp</name>
    <dbReference type="NCBI Taxonomy" id="2487765"/>
    <lineage>
        <taxon>Viruses</taxon>
        <taxon>Varidnaviria</taxon>
        <taxon>Bamfordvirae</taxon>
        <taxon>Nucleocytoviricota</taxon>
        <taxon>Megaviricetes</taxon>
        <taxon>Imitervirales</taxon>
        <taxon>Mimiviridae</taxon>
        <taxon>Klosneuvirinae</taxon>
    </lineage>
</organism>
<gene>
    <name evidence="5" type="ORF">Edafosvirus1_56</name>
</gene>
<dbReference type="GO" id="GO:0016616">
    <property type="term" value="F:oxidoreductase activity, acting on the CH-OH group of donors, NAD or NADP as acceptor"/>
    <property type="evidence" value="ECO:0007669"/>
    <property type="project" value="UniProtKB-ARBA"/>
</dbReference>
<feature type="domain" description="NADP-dependent oxidoreductase" evidence="4">
    <location>
        <begin position="17"/>
        <end position="243"/>
    </location>
</feature>
<dbReference type="SUPFAM" id="SSF51430">
    <property type="entry name" value="NAD(P)-linked oxidoreductase"/>
    <property type="match status" value="1"/>
</dbReference>
<dbReference type="EMBL" id="MK072066">
    <property type="protein sequence ID" value="AYV77725.1"/>
    <property type="molecule type" value="Genomic_DNA"/>
</dbReference>
<comment type="similarity">
    <text evidence="1">Belongs to the aldo/keto reductase family.</text>
</comment>
<keyword evidence="3" id="KW-0560">Oxidoreductase</keyword>
<sequence length="258" mass="29352">MNTFNYPSVIFGTHKISVEAIKYALQMGYTMVDTATGYNNDTDIQQAIISTNKYPQILTKFNQNDFKDGNMGTAIHNHCKTTGILEKNKHILLLHSSMPSSEENIIALKKLKELMPDQKYGISNFSIKQIQYLIDNDCKPDVISLEFNPYYQPNRLVAFCHEHKIVVTGYRPTSKGKIFTDPTIKNIAMKHNTTIGKVVLKWISLKNIIPIVSSNKKENIIDNLIFDNVALDESDINEINKLNTNTATCMTKFCEHDE</sequence>
<name>A0A3G4ZS66_9VIRU</name>
<reference evidence="5" key="1">
    <citation type="submission" date="2018-10" db="EMBL/GenBank/DDBJ databases">
        <title>Hidden diversity of soil giant viruses.</title>
        <authorList>
            <person name="Schulz F."/>
            <person name="Alteio L."/>
            <person name="Goudeau D."/>
            <person name="Ryan E.M."/>
            <person name="Malmstrom R.R."/>
            <person name="Blanchard J."/>
            <person name="Woyke T."/>
        </authorList>
    </citation>
    <scope>NUCLEOTIDE SEQUENCE</scope>
    <source>
        <strain evidence="5">EDV1</strain>
    </source>
</reference>
<dbReference type="InterPro" id="IPR023210">
    <property type="entry name" value="NADP_OxRdtase_dom"/>
</dbReference>
<dbReference type="Pfam" id="PF00248">
    <property type="entry name" value="Aldo_ket_red"/>
    <property type="match status" value="1"/>
</dbReference>
<accession>A0A3G4ZS66</accession>
<evidence type="ECO:0000256" key="1">
    <source>
        <dbReference type="ARBA" id="ARBA00007905"/>
    </source>
</evidence>
<proteinExistence type="inferred from homology"/>
<evidence type="ECO:0000259" key="4">
    <source>
        <dbReference type="Pfam" id="PF00248"/>
    </source>
</evidence>
<dbReference type="InterPro" id="IPR020471">
    <property type="entry name" value="AKR"/>
</dbReference>
<evidence type="ECO:0000256" key="3">
    <source>
        <dbReference type="ARBA" id="ARBA00023002"/>
    </source>
</evidence>
<dbReference type="PRINTS" id="PR00069">
    <property type="entry name" value="ALDKETRDTASE"/>
</dbReference>
<dbReference type="InterPro" id="IPR036812">
    <property type="entry name" value="NAD(P)_OxRdtase_dom_sf"/>
</dbReference>
<evidence type="ECO:0000256" key="2">
    <source>
        <dbReference type="ARBA" id="ARBA00022857"/>
    </source>
</evidence>
<dbReference type="PANTHER" id="PTHR43827">
    <property type="entry name" value="2,5-DIKETO-D-GLUCONIC ACID REDUCTASE"/>
    <property type="match status" value="1"/>
</dbReference>
<evidence type="ECO:0000313" key="5">
    <source>
        <dbReference type="EMBL" id="AYV77725.1"/>
    </source>
</evidence>
<dbReference type="PANTHER" id="PTHR43827:SF3">
    <property type="entry name" value="NADP-DEPENDENT OXIDOREDUCTASE DOMAIN-CONTAINING PROTEIN"/>
    <property type="match status" value="1"/>
</dbReference>
<keyword evidence="2" id="KW-0521">NADP</keyword>